<dbReference type="AlphaFoldDB" id="A0A3B0PA08"/>
<protein>
    <submittedName>
        <fullName evidence="1">Uncharacterized protein</fullName>
    </submittedName>
</protein>
<dbReference type="Proteomes" id="UP000259328">
    <property type="component" value="Chromosome"/>
</dbReference>
<evidence type="ECO:0000313" key="2">
    <source>
        <dbReference type="Proteomes" id="UP000259328"/>
    </source>
</evidence>
<accession>A0A3B0PA08</accession>
<reference evidence="2" key="1">
    <citation type="submission" date="2018-06" db="EMBL/GenBank/DDBJ databases">
        <authorList>
            <consortium name="Pathogen Informatics"/>
        </authorList>
    </citation>
    <scope>NUCLEOTIDE SEQUENCE [LARGE SCALE GENOMIC DNA]</scope>
    <source>
        <strain evidence="2">NCTC10124</strain>
    </source>
</reference>
<sequence>MQKEKISVGYTNTSYKQGDLFIQEKTYNGMNHQLNLDELRNLDFVPELISHNHEQTVW</sequence>
<feature type="non-terminal residue" evidence="1">
    <location>
        <position position="58"/>
    </location>
</feature>
<dbReference type="EMBL" id="LS991953">
    <property type="protein sequence ID" value="SYV92877.1"/>
    <property type="molecule type" value="Genomic_DNA"/>
</dbReference>
<organism evidence="1 2">
    <name type="scientific">Mycoplasmopsis synoviae</name>
    <name type="common">Mycoplasma synoviae</name>
    <dbReference type="NCBI Taxonomy" id="2109"/>
    <lineage>
        <taxon>Bacteria</taxon>
        <taxon>Bacillati</taxon>
        <taxon>Mycoplasmatota</taxon>
        <taxon>Mycoplasmoidales</taxon>
        <taxon>Metamycoplasmataceae</taxon>
        <taxon>Mycoplasmopsis</taxon>
    </lineage>
</organism>
<evidence type="ECO:0000313" key="1">
    <source>
        <dbReference type="EMBL" id="SYV92877.1"/>
    </source>
</evidence>
<name>A0A3B0PA08_MYCSY</name>
<proteinExistence type="predicted"/>
<gene>
    <name evidence="1" type="ORF">NCTC10124_00604</name>
</gene>